<evidence type="ECO:0000313" key="2">
    <source>
        <dbReference type="Proteomes" id="UP001166585"/>
    </source>
</evidence>
<keyword evidence="2" id="KW-1185">Reference proteome</keyword>
<dbReference type="Proteomes" id="UP001166585">
    <property type="component" value="Unassembled WGS sequence"/>
</dbReference>
<name>A0ABS5R7Y3_9HYPH</name>
<organism evidence="1 2">
    <name type="scientific">Ancylobacter radicis</name>
    <dbReference type="NCBI Taxonomy" id="2836179"/>
    <lineage>
        <taxon>Bacteria</taxon>
        <taxon>Pseudomonadati</taxon>
        <taxon>Pseudomonadota</taxon>
        <taxon>Alphaproteobacteria</taxon>
        <taxon>Hyphomicrobiales</taxon>
        <taxon>Xanthobacteraceae</taxon>
        <taxon>Ancylobacter</taxon>
    </lineage>
</organism>
<accession>A0ABS5R7Y3</accession>
<dbReference type="EMBL" id="JAHCQH010000016">
    <property type="protein sequence ID" value="MBS9477748.1"/>
    <property type="molecule type" value="Genomic_DNA"/>
</dbReference>
<reference evidence="1" key="1">
    <citation type="submission" date="2021-05" db="EMBL/GenBank/DDBJ databases">
        <authorList>
            <person name="Sun Q."/>
            <person name="Inoue M."/>
        </authorList>
    </citation>
    <scope>NUCLEOTIDE SEQUENCE</scope>
    <source>
        <strain evidence="1">VKM B-3255</strain>
    </source>
</reference>
<protein>
    <recommendedName>
        <fullName evidence="3">DUF2924 domain-containing protein</fullName>
    </recommendedName>
</protein>
<dbReference type="RefSeq" id="WP_213755590.1">
    <property type="nucleotide sequence ID" value="NZ_JAHCQH010000016.1"/>
</dbReference>
<sequence length="136" mass="15113">MHTVEIDFEVFKALTVRRETEATSYNDVIRELLKLGTPARVEQSVAPAASEASAHDWLCKGVRFPAGTEFRANYKGGVYYAKVEGGSLVVDGKSVTSPSDAAKIVTNTNVNGWTFWECRFPGESRWKLIKGLRSQR</sequence>
<proteinExistence type="predicted"/>
<evidence type="ECO:0000313" key="1">
    <source>
        <dbReference type="EMBL" id="MBS9477748.1"/>
    </source>
</evidence>
<gene>
    <name evidence="1" type="ORF">KIP89_11570</name>
</gene>
<comment type="caution">
    <text evidence="1">The sequence shown here is derived from an EMBL/GenBank/DDBJ whole genome shotgun (WGS) entry which is preliminary data.</text>
</comment>
<evidence type="ECO:0008006" key="3">
    <source>
        <dbReference type="Google" id="ProtNLM"/>
    </source>
</evidence>